<evidence type="ECO:0000256" key="4">
    <source>
        <dbReference type="ARBA" id="ARBA00022989"/>
    </source>
</evidence>
<dbReference type="SMART" id="SM00409">
    <property type="entry name" value="IG"/>
    <property type="match status" value="1"/>
</dbReference>
<feature type="domain" description="Ig-like" evidence="10">
    <location>
        <begin position="33"/>
        <end position="152"/>
    </location>
</feature>
<evidence type="ECO:0000256" key="1">
    <source>
        <dbReference type="ARBA" id="ARBA00004167"/>
    </source>
</evidence>
<keyword evidence="12" id="KW-1185">Reference proteome</keyword>
<dbReference type="PANTHER" id="PTHR21462:SF2">
    <property type="entry name" value="CELL SURFACE GLYCOPROTEIN CD200 RECEPTOR 2"/>
    <property type="match status" value="1"/>
</dbReference>
<feature type="signal peptide" evidence="9">
    <location>
        <begin position="1"/>
        <end position="22"/>
    </location>
</feature>
<evidence type="ECO:0000256" key="5">
    <source>
        <dbReference type="ARBA" id="ARBA00023136"/>
    </source>
</evidence>
<dbReference type="SUPFAM" id="SSF48726">
    <property type="entry name" value="Immunoglobulin"/>
    <property type="match status" value="1"/>
</dbReference>
<keyword evidence="5 8" id="KW-0472">Membrane</keyword>
<organism evidence="11 12">
    <name type="scientific">Triplophysa tibetana</name>
    <dbReference type="NCBI Taxonomy" id="1572043"/>
    <lineage>
        <taxon>Eukaryota</taxon>
        <taxon>Metazoa</taxon>
        <taxon>Chordata</taxon>
        <taxon>Craniata</taxon>
        <taxon>Vertebrata</taxon>
        <taxon>Euteleostomi</taxon>
        <taxon>Actinopterygii</taxon>
        <taxon>Neopterygii</taxon>
        <taxon>Teleostei</taxon>
        <taxon>Ostariophysi</taxon>
        <taxon>Cypriniformes</taxon>
        <taxon>Nemacheilidae</taxon>
        <taxon>Triplophysa</taxon>
    </lineage>
</organism>
<dbReference type="InterPro" id="IPR003599">
    <property type="entry name" value="Ig_sub"/>
</dbReference>
<evidence type="ECO:0000256" key="8">
    <source>
        <dbReference type="SAM" id="Phobius"/>
    </source>
</evidence>
<evidence type="ECO:0000256" key="6">
    <source>
        <dbReference type="ARBA" id="ARBA00023157"/>
    </source>
</evidence>
<feature type="chain" id="PRO_5023044278" description="Ig-like domain-containing protein" evidence="9">
    <location>
        <begin position="23"/>
        <end position="321"/>
    </location>
</feature>
<evidence type="ECO:0000259" key="10">
    <source>
        <dbReference type="PROSITE" id="PS50835"/>
    </source>
</evidence>
<keyword evidence="7" id="KW-0325">Glycoprotein</keyword>
<comment type="subcellular location">
    <subcellularLocation>
        <location evidence="1">Membrane</location>
        <topology evidence="1">Single-pass membrane protein</topology>
    </subcellularLocation>
</comment>
<evidence type="ECO:0000256" key="9">
    <source>
        <dbReference type="SAM" id="SignalP"/>
    </source>
</evidence>
<dbReference type="EMBL" id="SOYY01000010">
    <property type="protein sequence ID" value="KAA0715981.1"/>
    <property type="molecule type" value="Genomic_DNA"/>
</dbReference>
<evidence type="ECO:0000256" key="3">
    <source>
        <dbReference type="ARBA" id="ARBA00022692"/>
    </source>
</evidence>
<dbReference type="Proteomes" id="UP000324632">
    <property type="component" value="Chromosome 10"/>
</dbReference>
<keyword evidence="6" id="KW-1015">Disulfide bond</keyword>
<dbReference type="GO" id="GO:0150077">
    <property type="term" value="P:regulation of neuroinflammatory response"/>
    <property type="evidence" value="ECO:0007669"/>
    <property type="project" value="InterPro"/>
</dbReference>
<dbReference type="InterPro" id="IPR007110">
    <property type="entry name" value="Ig-like_dom"/>
</dbReference>
<comment type="similarity">
    <text evidence="2">Belongs to the CD200R family.</text>
</comment>
<dbReference type="GO" id="GO:0016020">
    <property type="term" value="C:membrane"/>
    <property type="evidence" value="ECO:0007669"/>
    <property type="project" value="UniProtKB-SubCell"/>
</dbReference>
<feature type="transmembrane region" description="Helical" evidence="8">
    <location>
        <begin position="242"/>
        <end position="263"/>
    </location>
</feature>
<reference evidence="11 12" key="1">
    <citation type="journal article" date="2019" name="Mol. Ecol. Resour.">
        <title>Chromosome-level genome assembly of Triplophysa tibetana, a fish adapted to the harsh high-altitude environment of the Tibetan Plateau.</title>
        <authorList>
            <person name="Yang X."/>
            <person name="Liu H."/>
            <person name="Ma Z."/>
            <person name="Zou Y."/>
            <person name="Zou M."/>
            <person name="Mao Y."/>
            <person name="Li X."/>
            <person name="Wang H."/>
            <person name="Chen T."/>
            <person name="Wang W."/>
            <person name="Yang R."/>
        </authorList>
    </citation>
    <scope>NUCLEOTIDE SEQUENCE [LARGE SCALE GENOMIC DNA]</scope>
    <source>
        <strain evidence="11">TTIB1903HZAU</strain>
        <tissue evidence="11">Muscle</tissue>
    </source>
</reference>
<proteinExistence type="inferred from homology"/>
<evidence type="ECO:0000313" key="11">
    <source>
        <dbReference type="EMBL" id="KAA0715981.1"/>
    </source>
</evidence>
<name>A0A5A9P475_9TELE</name>
<keyword evidence="3 8" id="KW-0812">Transmembrane</keyword>
<accession>A0A5A9P475</accession>
<sequence length="321" mass="35956">MMNNQMLVAIVFLSIFVTRTHTRGGDQTIFVGPNLKQQSQASMSDQLESKLTDFKAQTFIEGSDVMLKCGSPKVNWNEFIYIIWNISLQSRKCWLGIESSIENSTCNDGKKLIKSSDGINLFIPKISKEDEGSYLCDISYKGGGYGQKVNLSVHHFTNWLEVINGQRVAICQAKYEQSKPTLQWEPAMNFSSNISNARNGNMSFIVENRVYLPDNVSISNLTCVVTYPPRAAQQNLTNLETIIIAVCSICFILVFVAVVHILHKKLNNLSALKTMCCKSKISTPAEEKPPQPPDVEEVEPYASYIQRVNSIYNSSAELFNA</sequence>
<keyword evidence="4 8" id="KW-1133">Transmembrane helix</keyword>
<evidence type="ECO:0000313" key="12">
    <source>
        <dbReference type="Proteomes" id="UP000324632"/>
    </source>
</evidence>
<dbReference type="AlphaFoldDB" id="A0A5A9P475"/>
<evidence type="ECO:0000256" key="2">
    <source>
        <dbReference type="ARBA" id="ARBA00008215"/>
    </source>
</evidence>
<dbReference type="InterPro" id="IPR036179">
    <property type="entry name" value="Ig-like_dom_sf"/>
</dbReference>
<keyword evidence="9" id="KW-0732">Signal</keyword>
<dbReference type="GO" id="GO:0009986">
    <property type="term" value="C:cell surface"/>
    <property type="evidence" value="ECO:0007669"/>
    <property type="project" value="UniProtKB-ARBA"/>
</dbReference>
<dbReference type="GO" id="GO:0038023">
    <property type="term" value="F:signaling receptor activity"/>
    <property type="evidence" value="ECO:0007669"/>
    <property type="project" value="InterPro"/>
</dbReference>
<dbReference type="InterPro" id="IPR040012">
    <property type="entry name" value="CD200R"/>
</dbReference>
<dbReference type="Gene3D" id="2.60.40.10">
    <property type="entry name" value="Immunoglobulins"/>
    <property type="match status" value="1"/>
</dbReference>
<dbReference type="PROSITE" id="PS50835">
    <property type="entry name" value="IG_LIKE"/>
    <property type="match status" value="1"/>
</dbReference>
<gene>
    <name evidence="11" type="ORF">E1301_Tti016123</name>
</gene>
<evidence type="ECO:0000256" key="7">
    <source>
        <dbReference type="ARBA" id="ARBA00023180"/>
    </source>
</evidence>
<protein>
    <recommendedName>
        <fullName evidence="10">Ig-like domain-containing protein</fullName>
    </recommendedName>
</protein>
<dbReference type="InterPro" id="IPR013783">
    <property type="entry name" value="Ig-like_fold"/>
</dbReference>
<dbReference type="PANTHER" id="PTHR21462">
    <property type="entry name" value="CELL SURFACE GLYCOPROTEIN OX2 RECEPTOR PRECURSOR"/>
    <property type="match status" value="1"/>
</dbReference>
<comment type="caution">
    <text evidence="11">The sequence shown here is derived from an EMBL/GenBank/DDBJ whole genome shotgun (WGS) entry which is preliminary data.</text>
</comment>